<keyword evidence="5" id="KW-0732">Signal</keyword>
<evidence type="ECO:0000259" key="6">
    <source>
        <dbReference type="Pfam" id="PF01826"/>
    </source>
</evidence>
<keyword evidence="3" id="KW-0722">Serine protease inhibitor</keyword>
<evidence type="ECO:0000256" key="5">
    <source>
        <dbReference type="SAM" id="SignalP"/>
    </source>
</evidence>
<keyword evidence="2" id="KW-0646">Protease inhibitor</keyword>
<dbReference type="Pfam" id="PF01826">
    <property type="entry name" value="TIL"/>
    <property type="match status" value="3"/>
</dbReference>
<gene>
    <name evidence="7" type="ORF">CHIRRI_LOCUS8410</name>
</gene>
<dbReference type="OrthoDB" id="6236007at2759"/>
<feature type="domain" description="TIL" evidence="6">
    <location>
        <begin position="24"/>
        <end position="74"/>
    </location>
</feature>
<evidence type="ECO:0000256" key="1">
    <source>
        <dbReference type="ARBA" id="ARBA00007611"/>
    </source>
</evidence>
<feature type="domain" description="TIL" evidence="6">
    <location>
        <begin position="85"/>
        <end position="136"/>
    </location>
</feature>
<accession>A0A9N9WTN3</accession>
<name>A0A9N9WTN3_9DIPT</name>
<proteinExistence type="inferred from homology"/>
<reference evidence="7" key="2">
    <citation type="submission" date="2022-10" db="EMBL/GenBank/DDBJ databases">
        <authorList>
            <consortium name="ENA_rothamsted_submissions"/>
            <consortium name="culmorum"/>
            <person name="King R."/>
        </authorList>
    </citation>
    <scope>NUCLEOTIDE SEQUENCE</scope>
</reference>
<evidence type="ECO:0000313" key="8">
    <source>
        <dbReference type="Proteomes" id="UP001153620"/>
    </source>
</evidence>
<comment type="similarity">
    <text evidence="1">Belongs to the serine protease inhibitor-like (TIL domain-containing) family.</text>
</comment>
<dbReference type="InterPro" id="IPR051368">
    <property type="entry name" value="SerProtInhib-TIL_Domain"/>
</dbReference>
<dbReference type="FunFam" id="2.10.25.10:FF:000055">
    <property type="entry name" value="alpha-tectorin isoform X1"/>
    <property type="match status" value="1"/>
</dbReference>
<protein>
    <recommendedName>
        <fullName evidence="6">TIL domain-containing protein</fullName>
    </recommendedName>
</protein>
<dbReference type="Proteomes" id="UP001153620">
    <property type="component" value="Chromosome 2"/>
</dbReference>
<evidence type="ECO:0000313" key="7">
    <source>
        <dbReference type="EMBL" id="CAG9805539.1"/>
    </source>
</evidence>
<feature type="chain" id="PRO_5040425480" description="TIL domain-containing protein" evidence="5">
    <location>
        <begin position="20"/>
        <end position="247"/>
    </location>
</feature>
<reference evidence="7" key="1">
    <citation type="submission" date="2022-01" db="EMBL/GenBank/DDBJ databases">
        <authorList>
            <person name="King R."/>
        </authorList>
    </citation>
    <scope>NUCLEOTIDE SEQUENCE</scope>
</reference>
<dbReference type="AlphaFoldDB" id="A0A9N9WTN3"/>
<evidence type="ECO:0000256" key="2">
    <source>
        <dbReference type="ARBA" id="ARBA00022690"/>
    </source>
</evidence>
<dbReference type="PANTHER" id="PTHR23259:SF70">
    <property type="entry name" value="ACCESSORY GLAND PROTEIN ACP62F-RELATED"/>
    <property type="match status" value="1"/>
</dbReference>
<dbReference type="CDD" id="cd19941">
    <property type="entry name" value="TIL"/>
    <property type="match status" value="4"/>
</dbReference>
<dbReference type="InterPro" id="IPR002919">
    <property type="entry name" value="TIL_dom"/>
</dbReference>
<dbReference type="GO" id="GO:0004867">
    <property type="term" value="F:serine-type endopeptidase inhibitor activity"/>
    <property type="evidence" value="ECO:0007669"/>
    <property type="project" value="UniProtKB-KW"/>
</dbReference>
<dbReference type="SUPFAM" id="SSF57567">
    <property type="entry name" value="Serine protease inhibitors"/>
    <property type="match status" value="4"/>
</dbReference>
<dbReference type="Gene3D" id="2.10.25.10">
    <property type="entry name" value="Laminin"/>
    <property type="match status" value="4"/>
</dbReference>
<sequence>MNKLLIVLLIVACAGIAHSARRPCGKNMVYNSCGSLCPSTCEDPDPQVCVEVCVMGCFCKDGYVLDEGICIRPEQSQSEDNLCLKPNMVWNECGSACEPSCEKQPDYCILVCVAKCVCIEGYVLDSNGNCILPTQCPSDITTCTEPNTEYAFCGSACEPTCRHRRPRFCTTQCIEGCRCKKGYIPQSGSSRCSQPHKVWNDCGTACPPTCEIPEPDMCIEICVSACFCEDGYLLDPVGNCVLSDQCA</sequence>
<organism evidence="7 8">
    <name type="scientific">Chironomus riparius</name>
    <dbReference type="NCBI Taxonomy" id="315576"/>
    <lineage>
        <taxon>Eukaryota</taxon>
        <taxon>Metazoa</taxon>
        <taxon>Ecdysozoa</taxon>
        <taxon>Arthropoda</taxon>
        <taxon>Hexapoda</taxon>
        <taxon>Insecta</taxon>
        <taxon>Pterygota</taxon>
        <taxon>Neoptera</taxon>
        <taxon>Endopterygota</taxon>
        <taxon>Diptera</taxon>
        <taxon>Nematocera</taxon>
        <taxon>Chironomoidea</taxon>
        <taxon>Chironomidae</taxon>
        <taxon>Chironominae</taxon>
        <taxon>Chironomus</taxon>
    </lineage>
</organism>
<keyword evidence="4" id="KW-1015">Disulfide bond</keyword>
<dbReference type="EMBL" id="OU895878">
    <property type="protein sequence ID" value="CAG9805539.1"/>
    <property type="molecule type" value="Genomic_DNA"/>
</dbReference>
<dbReference type="PANTHER" id="PTHR23259">
    <property type="entry name" value="RIDDLE"/>
    <property type="match status" value="1"/>
</dbReference>
<dbReference type="InterPro" id="IPR036084">
    <property type="entry name" value="Ser_inhib-like_sf"/>
</dbReference>
<feature type="signal peptide" evidence="5">
    <location>
        <begin position="1"/>
        <end position="19"/>
    </location>
</feature>
<feature type="domain" description="TIL" evidence="6">
    <location>
        <begin position="194"/>
        <end position="246"/>
    </location>
</feature>
<evidence type="ECO:0000256" key="4">
    <source>
        <dbReference type="ARBA" id="ARBA00023157"/>
    </source>
</evidence>
<evidence type="ECO:0000256" key="3">
    <source>
        <dbReference type="ARBA" id="ARBA00022900"/>
    </source>
</evidence>
<keyword evidence="8" id="KW-1185">Reference proteome</keyword>